<dbReference type="InterPro" id="IPR036396">
    <property type="entry name" value="Cyt_P450_sf"/>
</dbReference>
<dbReference type="GO" id="GO:0005506">
    <property type="term" value="F:iron ion binding"/>
    <property type="evidence" value="ECO:0007669"/>
    <property type="project" value="InterPro"/>
</dbReference>
<evidence type="ECO:0000313" key="15">
    <source>
        <dbReference type="Proteomes" id="UP000800038"/>
    </source>
</evidence>
<dbReference type="GO" id="GO:0004497">
    <property type="term" value="F:monooxygenase activity"/>
    <property type="evidence" value="ECO:0007669"/>
    <property type="project" value="UniProtKB-KW"/>
</dbReference>
<keyword evidence="11" id="KW-0503">Monooxygenase</keyword>
<evidence type="ECO:0000313" key="14">
    <source>
        <dbReference type="EMBL" id="KAF1936520.1"/>
    </source>
</evidence>
<dbReference type="OrthoDB" id="1844152at2759"/>
<evidence type="ECO:0000256" key="7">
    <source>
        <dbReference type="ARBA" id="ARBA00022723"/>
    </source>
</evidence>
<sequence length="508" mass="57579">MCAINAPSLHAQLPSKEALDLAPIALPVIKHIDLVRAFSGWTWQWSYLAYLCLGSQTVHIIYIFWWKAPSNVIIAAYPTLLGRYFTALHMIFDSETLLQRAYDPSNGRPFDIPMTDRWIIYVSDRAQLKHLESEPEVVLSMKQVLHELAFTGPILGHLQVAPEHKGPKSEGFVSCIPAMSDGFRKTIADAVSKEVEENKTDKGGWSELLMMPSFLRVFTTVKLLAFLGEEQADKMQAYDDVMGFFWSCAKAFPIVNLMPAFTMHLISPIAMGFGITRQKVYDLIFSMTRFSLDGTAKDTTHITHWTAEMTKLRDAAAVARVTLGLLFASAFQVPMIAQFVIYRLCMHPGYREKLRGEAVECESSTFGAKNEEMPYLDSFIKETSRLSPGPILSAPRTVMVPYTTSDGCHIPSGNWLAIPQIALMRDEKVWAHAKEFDAFRFVDQNASSESRWTHPSYEYPFWGSIRHACPARFYVSVVMKMILSHLLLEYEFKLKNEKAIPYLTRSGR</sequence>
<organism evidence="14 15">
    <name type="scientific">Clathrospora elynae</name>
    <dbReference type="NCBI Taxonomy" id="706981"/>
    <lineage>
        <taxon>Eukaryota</taxon>
        <taxon>Fungi</taxon>
        <taxon>Dikarya</taxon>
        <taxon>Ascomycota</taxon>
        <taxon>Pezizomycotina</taxon>
        <taxon>Dothideomycetes</taxon>
        <taxon>Pleosporomycetidae</taxon>
        <taxon>Pleosporales</taxon>
        <taxon>Diademaceae</taxon>
        <taxon>Clathrospora</taxon>
    </lineage>
</organism>
<evidence type="ECO:0000256" key="4">
    <source>
        <dbReference type="ARBA" id="ARBA00010617"/>
    </source>
</evidence>
<comment type="pathway">
    <text evidence="3">Mycotoxin biosynthesis.</text>
</comment>
<keyword evidence="5 13" id="KW-0349">Heme</keyword>
<dbReference type="InterPro" id="IPR002403">
    <property type="entry name" value="Cyt_P450_E_grp-IV"/>
</dbReference>
<dbReference type="Pfam" id="PF00067">
    <property type="entry name" value="p450"/>
    <property type="match status" value="1"/>
</dbReference>
<dbReference type="InterPro" id="IPR001128">
    <property type="entry name" value="Cyt_P450"/>
</dbReference>
<keyword evidence="15" id="KW-1185">Reference proteome</keyword>
<dbReference type="GO" id="GO:0020037">
    <property type="term" value="F:heme binding"/>
    <property type="evidence" value="ECO:0007669"/>
    <property type="project" value="InterPro"/>
</dbReference>
<evidence type="ECO:0000256" key="2">
    <source>
        <dbReference type="ARBA" id="ARBA00004370"/>
    </source>
</evidence>
<protein>
    <submittedName>
        <fullName evidence="14">Cytochrome P450</fullName>
    </submittedName>
</protein>
<dbReference type="PRINTS" id="PR00465">
    <property type="entry name" value="EP450IV"/>
</dbReference>
<evidence type="ECO:0000256" key="5">
    <source>
        <dbReference type="ARBA" id="ARBA00022617"/>
    </source>
</evidence>
<feature type="binding site" description="axial binding residue" evidence="13">
    <location>
        <position position="469"/>
    </location>
    <ligand>
        <name>heme</name>
        <dbReference type="ChEBI" id="CHEBI:30413"/>
    </ligand>
    <ligandPart>
        <name>Fe</name>
        <dbReference type="ChEBI" id="CHEBI:18248"/>
    </ligandPart>
</feature>
<dbReference type="Gene3D" id="1.10.630.10">
    <property type="entry name" value="Cytochrome P450"/>
    <property type="match status" value="1"/>
</dbReference>
<evidence type="ECO:0000256" key="12">
    <source>
        <dbReference type="ARBA" id="ARBA00023136"/>
    </source>
</evidence>
<dbReference type="Proteomes" id="UP000800038">
    <property type="component" value="Unassembled WGS sequence"/>
</dbReference>
<evidence type="ECO:0000256" key="3">
    <source>
        <dbReference type="ARBA" id="ARBA00004685"/>
    </source>
</evidence>
<dbReference type="SUPFAM" id="SSF48264">
    <property type="entry name" value="Cytochrome P450"/>
    <property type="match status" value="1"/>
</dbReference>
<keyword evidence="7 13" id="KW-0479">Metal-binding</keyword>
<keyword evidence="8" id="KW-1133">Transmembrane helix</keyword>
<evidence type="ECO:0000256" key="9">
    <source>
        <dbReference type="ARBA" id="ARBA00023002"/>
    </source>
</evidence>
<evidence type="ECO:0000256" key="8">
    <source>
        <dbReference type="ARBA" id="ARBA00022989"/>
    </source>
</evidence>
<evidence type="ECO:0000256" key="11">
    <source>
        <dbReference type="ARBA" id="ARBA00023033"/>
    </source>
</evidence>
<reference evidence="14" key="1">
    <citation type="journal article" date="2020" name="Stud. Mycol.">
        <title>101 Dothideomycetes genomes: a test case for predicting lifestyles and emergence of pathogens.</title>
        <authorList>
            <person name="Haridas S."/>
            <person name="Albert R."/>
            <person name="Binder M."/>
            <person name="Bloem J."/>
            <person name="Labutti K."/>
            <person name="Salamov A."/>
            <person name="Andreopoulos B."/>
            <person name="Baker S."/>
            <person name="Barry K."/>
            <person name="Bills G."/>
            <person name="Bluhm B."/>
            <person name="Cannon C."/>
            <person name="Castanera R."/>
            <person name="Culley D."/>
            <person name="Daum C."/>
            <person name="Ezra D."/>
            <person name="Gonzalez J."/>
            <person name="Henrissat B."/>
            <person name="Kuo A."/>
            <person name="Liang C."/>
            <person name="Lipzen A."/>
            <person name="Lutzoni F."/>
            <person name="Magnuson J."/>
            <person name="Mondo S."/>
            <person name="Nolan M."/>
            <person name="Ohm R."/>
            <person name="Pangilinan J."/>
            <person name="Park H.-J."/>
            <person name="Ramirez L."/>
            <person name="Alfaro M."/>
            <person name="Sun H."/>
            <person name="Tritt A."/>
            <person name="Yoshinaga Y."/>
            <person name="Zwiers L.-H."/>
            <person name="Turgeon B."/>
            <person name="Goodwin S."/>
            <person name="Spatafora J."/>
            <person name="Crous P."/>
            <person name="Grigoriev I."/>
        </authorList>
    </citation>
    <scope>NUCLEOTIDE SEQUENCE</scope>
    <source>
        <strain evidence="14">CBS 161.51</strain>
    </source>
</reference>
<dbReference type="CDD" id="cd11041">
    <property type="entry name" value="CYP503A1-like"/>
    <property type="match status" value="1"/>
</dbReference>
<evidence type="ECO:0000256" key="13">
    <source>
        <dbReference type="PIRSR" id="PIRSR602403-1"/>
    </source>
</evidence>
<accession>A0A6A5SA56</accession>
<dbReference type="GO" id="GO:0016705">
    <property type="term" value="F:oxidoreductase activity, acting on paired donors, with incorporation or reduction of molecular oxygen"/>
    <property type="evidence" value="ECO:0007669"/>
    <property type="project" value="InterPro"/>
</dbReference>
<proteinExistence type="inferred from homology"/>
<comment type="cofactor">
    <cofactor evidence="1 13">
        <name>heme</name>
        <dbReference type="ChEBI" id="CHEBI:30413"/>
    </cofactor>
</comment>
<dbReference type="EMBL" id="ML976184">
    <property type="protein sequence ID" value="KAF1936520.1"/>
    <property type="molecule type" value="Genomic_DNA"/>
</dbReference>
<keyword evidence="6" id="KW-0812">Transmembrane</keyword>
<keyword evidence="10 13" id="KW-0408">Iron</keyword>
<name>A0A6A5SA56_9PLEO</name>
<comment type="subcellular location">
    <subcellularLocation>
        <location evidence="2">Membrane</location>
    </subcellularLocation>
</comment>
<dbReference type="PANTHER" id="PTHR46206:SF5">
    <property type="entry name" value="P450, PUTATIVE (EUROFUNG)-RELATED"/>
    <property type="match status" value="1"/>
</dbReference>
<keyword evidence="12" id="KW-0472">Membrane</keyword>
<keyword evidence="9" id="KW-0560">Oxidoreductase</keyword>
<evidence type="ECO:0000256" key="6">
    <source>
        <dbReference type="ARBA" id="ARBA00022692"/>
    </source>
</evidence>
<evidence type="ECO:0000256" key="10">
    <source>
        <dbReference type="ARBA" id="ARBA00023004"/>
    </source>
</evidence>
<comment type="similarity">
    <text evidence="4">Belongs to the cytochrome P450 family.</text>
</comment>
<dbReference type="AlphaFoldDB" id="A0A6A5SA56"/>
<gene>
    <name evidence="14" type="ORF">EJ02DRAFT_506498</name>
</gene>
<evidence type="ECO:0000256" key="1">
    <source>
        <dbReference type="ARBA" id="ARBA00001971"/>
    </source>
</evidence>
<dbReference type="PANTHER" id="PTHR46206">
    <property type="entry name" value="CYTOCHROME P450"/>
    <property type="match status" value="1"/>
</dbReference>
<dbReference type="GO" id="GO:0016020">
    <property type="term" value="C:membrane"/>
    <property type="evidence" value="ECO:0007669"/>
    <property type="project" value="UniProtKB-SubCell"/>
</dbReference>